<dbReference type="Proteomes" id="UP000288794">
    <property type="component" value="Unassembled WGS sequence"/>
</dbReference>
<protein>
    <submittedName>
        <fullName evidence="1">Uncharacterized protein</fullName>
    </submittedName>
</protein>
<dbReference type="EMBL" id="JMEE01000047">
    <property type="protein sequence ID" value="RWR00466.1"/>
    <property type="molecule type" value="Genomic_DNA"/>
</dbReference>
<keyword evidence="2" id="KW-1185">Reference proteome</keyword>
<organism evidence="1 2">
    <name type="scientific">[Pantoea] beijingensis</name>
    <dbReference type="NCBI Taxonomy" id="1324864"/>
    <lineage>
        <taxon>Bacteria</taxon>
        <taxon>Pseudomonadati</taxon>
        <taxon>Pseudomonadota</taxon>
        <taxon>Gammaproteobacteria</taxon>
        <taxon>Enterobacterales</taxon>
        <taxon>Erwiniaceae</taxon>
        <taxon>Erwinia</taxon>
    </lineage>
</organism>
<sequence length="84" mass="9071">MKAIILASGLLMVGNLWAASITGNISIRLTISPVCQISIPNNATTDLPQVTCGKEGAMQAKVTQRVLLHGTVNKQERRLVTVEW</sequence>
<dbReference type="RefSeq" id="WP_128179488.1">
    <property type="nucleotide sequence ID" value="NZ_CP071409.1"/>
</dbReference>
<dbReference type="AlphaFoldDB" id="A0A443I985"/>
<name>A0A443I985_9GAMM</name>
<accession>A0A443I985</accession>
<evidence type="ECO:0000313" key="2">
    <source>
        <dbReference type="Proteomes" id="UP000288794"/>
    </source>
</evidence>
<evidence type="ECO:0000313" key="1">
    <source>
        <dbReference type="EMBL" id="RWR00466.1"/>
    </source>
</evidence>
<reference evidence="1 2" key="1">
    <citation type="submission" date="2014-04" db="EMBL/GenBank/DDBJ databases">
        <title>Draft genome sequence of Pantoea beijingensis strain LMG 27579, an emerging pathogen to Pleurotus eryngii with potential industrial application.</title>
        <authorList>
            <person name="Xu F."/>
            <person name="Liu Y."/>
            <person name="Wang S."/>
            <person name="Yin Y."/>
            <person name="Ma Y."/>
            <person name="Zhao S."/>
            <person name="Rong C."/>
        </authorList>
    </citation>
    <scope>NUCLEOTIDE SEQUENCE [LARGE SCALE GENOMIC DNA]</scope>
    <source>
        <strain evidence="1 2">LMG 27579</strain>
    </source>
</reference>
<comment type="caution">
    <text evidence="1">The sequence shown here is derived from an EMBL/GenBank/DDBJ whole genome shotgun (WGS) entry which is preliminary data.</text>
</comment>
<proteinExistence type="predicted"/>
<gene>
    <name evidence="1" type="ORF">ED28_18440</name>
</gene>